<feature type="coiled-coil region" evidence="1">
    <location>
        <begin position="267"/>
        <end position="329"/>
    </location>
</feature>
<feature type="coiled-coil region" evidence="1">
    <location>
        <begin position="169"/>
        <end position="203"/>
    </location>
</feature>
<dbReference type="PROSITE" id="PS50222">
    <property type="entry name" value="EF_HAND_2"/>
    <property type="match status" value="1"/>
</dbReference>
<dbReference type="SUPFAM" id="SSF47473">
    <property type="entry name" value="EF-hand"/>
    <property type="match status" value="1"/>
</dbReference>
<evidence type="ECO:0000313" key="3">
    <source>
        <dbReference type="Ensembl" id="ENSCMUP00000030728.1"/>
    </source>
</evidence>
<feature type="compositionally biased region" description="Basic and acidic residues" evidence="2">
    <location>
        <begin position="124"/>
        <end position="135"/>
    </location>
</feature>
<feature type="coiled-coil region" evidence="1">
    <location>
        <begin position="503"/>
        <end position="550"/>
    </location>
</feature>
<dbReference type="InterPro" id="IPR002048">
    <property type="entry name" value="EF_hand_dom"/>
</dbReference>
<proteinExistence type="predicted"/>
<protein>
    <submittedName>
        <fullName evidence="3">EF-hand and coiled-coil domain containing 1</fullName>
    </submittedName>
</protein>
<dbReference type="GO" id="GO:0005509">
    <property type="term" value="F:calcium ion binding"/>
    <property type="evidence" value="ECO:0007669"/>
    <property type="project" value="InterPro"/>
</dbReference>
<evidence type="ECO:0000313" key="4">
    <source>
        <dbReference type="Proteomes" id="UP000694553"/>
    </source>
</evidence>
<dbReference type="Ensembl" id="ENSCMUT00000037597.1">
    <property type="protein sequence ID" value="ENSCMUP00000030728.1"/>
    <property type="gene ID" value="ENSCMUG00000018196.1"/>
</dbReference>
<dbReference type="AlphaFoldDB" id="A0A8U7M5L7"/>
<reference evidence="3" key="3">
    <citation type="submission" date="2025-09" db="UniProtKB">
        <authorList>
            <consortium name="Ensembl"/>
        </authorList>
    </citation>
    <scope>IDENTIFICATION</scope>
</reference>
<feature type="region of interest" description="Disordered" evidence="2">
    <location>
        <begin position="349"/>
        <end position="399"/>
    </location>
</feature>
<dbReference type="Pfam" id="PF15799">
    <property type="entry name" value="CCD48"/>
    <property type="match status" value="3"/>
</dbReference>
<dbReference type="InterPro" id="IPR031601">
    <property type="entry name" value="CCD48"/>
</dbReference>
<evidence type="ECO:0000256" key="1">
    <source>
        <dbReference type="SAM" id="Coils"/>
    </source>
</evidence>
<dbReference type="Proteomes" id="UP000694553">
    <property type="component" value="Unassembled WGS sequence"/>
</dbReference>
<sequence length="617" mass="69214">MEPPEGWDPYGWPARRTQWLVSALAYHYGLDRGVENEIVVLATGLDQYLQEIFHHLDCAGAGRIPGEDFRTLCQVLGLEEAADPEECAGLWDGLSAELTFRQFHARLCGHFSTRAGGAGPRLPLGRESEHIETQIRLRSPRRRRRADPAGRGAAGSAERRPAGPCSRECYEEIVALEQAEDRIAKLEEENGSLRELVEDMRAALQSSDARCLALQVGLRKSHASHKEEGTCFIGSKRPLTQNHSQTKCLQSVLKEMELIRSSRDGQIEEAIKFNQELERELKSSQEALVSLEDCNRNLKREQAEMRRKVEEARHAVLNSLGKVKELEEKANEVPHLQIYIQQLESQLQHYRSERERPQVPCRGSVEQQEGAAVPGGTRSASVAPRDQRSPTGIADHAEDQLFRSVEGQAASDEEEEKWAGDRAPQLDHVKKILAKLPCCGSGCDEKTWRKLLSYLEATTPEGSGMAPAEPTGKTSPLTEQLELQGHPEKKLETNMEEMKGPLLGELQQKVEETELLKMELQMLETERVRLSLVEEKLMDVLQLLQQLRDLNISKRALGKILLSTLESCRDPQPGKAQLFEVLDTLQQELAACELLHRQPMEQAQSPRSLSNPLVISC</sequence>
<keyword evidence="1" id="KW-0175">Coiled coil</keyword>
<name>A0A8U7M5L7_CORMO</name>
<dbReference type="RefSeq" id="XP_031976747.1">
    <property type="nucleotide sequence ID" value="XM_032120856.1"/>
</dbReference>
<dbReference type="OrthoDB" id="10054715at2759"/>
<organism evidence="3 4">
    <name type="scientific">Corvus moneduloides</name>
    <name type="common">New Caledonian crow</name>
    <dbReference type="NCBI Taxonomy" id="1196302"/>
    <lineage>
        <taxon>Eukaryota</taxon>
        <taxon>Metazoa</taxon>
        <taxon>Chordata</taxon>
        <taxon>Craniata</taxon>
        <taxon>Vertebrata</taxon>
        <taxon>Euteleostomi</taxon>
        <taxon>Archelosauria</taxon>
        <taxon>Archosauria</taxon>
        <taxon>Dinosauria</taxon>
        <taxon>Saurischia</taxon>
        <taxon>Theropoda</taxon>
        <taxon>Coelurosauria</taxon>
        <taxon>Aves</taxon>
        <taxon>Neognathae</taxon>
        <taxon>Neoaves</taxon>
        <taxon>Telluraves</taxon>
        <taxon>Australaves</taxon>
        <taxon>Passeriformes</taxon>
        <taxon>Corvoidea</taxon>
        <taxon>Corvidae</taxon>
        <taxon>Corvus</taxon>
    </lineage>
</organism>
<accession>A0A8U7M5L7</accession>
<dbReference type="OMA" id="CTECFQK"/>
<dbReference type="GeneID" id="116449389"/>
<keyword evidence="4" id="KW-1185">Reference proteome</keyword>
<feature type="region of interest" description="Disordered" evidence="2">
    <location>
        <begin position="119"/>
        <end position="163"/>
    </location>
</feature>
<dbReference type="InterPro" id="IPR011992">
    <property type="entry name" value="EF-hand-dom_pair"/>
</dbReference>
<gene>
    <name evidence="3" type="primary">EFCC1</name>
</gene>
<dbReference type="CTD" id="79825"/>
<reference evidence="3" key="2">
    <citation type="submission" date="2025-08" db="UniProtKB">
        <authorList>
            <consortium name="Ensembl"/>
        </authorList>
    </citation>
    <scope>IDENTIFICATION</scope>
</reference>
<reference evidence="4" key="1">
    <citation type="submission" date="2019-10" db="EMBL/GenBank/DDBJ databases">
        <title>Corvus moneduloides (New Caledonian crow) genome, bCorMon1, primary haplotype.</title>
        <authorList>
            <person name="Rutz C."/>
            <person name="Fungtammasan C."/>
            <person name="Mountcastle J."/>
            <person name="Formenti G."/>
            <person name="Chow W."/>
            <person name="Howe K."/>
            <person name="Steele M.P."/>
            <person name="Fernandes J."/>
            <person name="Gilbert M.T.P."/>
            <person name="Fedrigo O."/>
            <person name="Jarvis E.D."/>
            <person name="Gemmell N."/>
        </authorList>
    </citation>
    <scope>NUCLEOTIDE SEQUENCE [LARGE SCALE GENOMIC DNA]</scope>
</reference>
<evidence type="ECO:0000256" key="2">
    <source>
        <dbReference type="SAM" id="MobiDB-lite"/>
    </source>
</evidence>